<keyword evidence="1" id="KW-0812">Transmembrane</keyword>
<evidence type="ECO:0000313" key="2">
    <source>
        <dbReference type="EMBL" id="QFR23214.1"/>
    </source>
</evidence>
<dbReference type="EMBL" id="CP045143">
    <property type="protein sequence ID" value="QFR23214.1"/>
    <property type="molecule type" value="Genomic_DNA"/>
</dbReference>
<reference evidence="2 3" key="1">
    <citation type="submission" date="2019-10" db="EMBL/GenBank/DDBJ databases">
        <title>The completed genome of Lactobacillus harbinensis M1.</title>
        <authorList>
            <person name="Zheng Y."/>
        </authorList>
    </citation>
    <scope>NUCLEOTIDE SEQUENCE [LARGE SCALE GENOMIC DNA]</scope>
    <source>
        <strain evidence="2 3">M1</strain>
    </source>
</reference>
<dbReference type="KEGG" id="lhb:D1010_07265"/>
<name>A0A5P8M4L3_9LACO</name>
<evidence type="ECO:0000313" key="3">
    <source>
        <dbReference type="Proteomes" id="UP000326779"/>
    </source>
</evidence>
<organism evidence="2 3">
    <name type="scientific">Schleiferilactobacillus harbinensis</name>
    <dbReference type="NCBI Taxonomy" id="304207"/>
    <lineage>
        <taxon>Bacteria</taxon>
        <taxon>Bacillati</taxon>
        <taxon>Bacillota</taxon>
        <taxon>Bacilli</taxon>
        <taxon>Lactobacillales</taxon>
        <taxon>Lactobacillaceae</taxon>
        <taxon>Schleiferilactobacillus</taxon>
    </lineage>
</organism>
<keyword evidence="1" id="KW-1133">Transmembrane helix</keyword>
<dbReference type="Proteomes" id="UP000326779">
    <property type="component" value="Chromosome"/>
</dbReference>
<feature type="transmembrane region" description="Helical" evidence="1">
    <location>
        <begin position="12"/>
        <end position="34"/>
    </location>
</feature>
<feature type="transmembrane region" description="Helical" evidence="1">
    <location>
        <begin position="40"/>
        <end position="60"/>
    </location>
</feature>
<evidence type="ECO:0000256" key="1">
    <source>
        <dbReference type="SAM" id="Phobius"/>
    </source>
</evidence>
<protein>
    <submittedName>
        <fullName evidence="2">Uncharacterized protein</fullName>
    </submittedName>
</protein>
<proteinExistence type="predicted"/>
<dbReference type="AlphaFoldDB" id="A0A5P8M4L3"/>
<sequence length="63" mass="7040">MSDGNKTSGMGLIETITVVLVILKLFGLIKWGWILVLSLWLIHWAAILLTMAIVSVYDAIKLR</sequence>
<keyword evidence="1" id="KW-0472">Membrane</keyword>
<dbReference type="RefSeq" id="WP_152260614.1">
    <property type="nucleotide sequence ID" value="NZ_CP045143.1"/>
</dbReference>
<gene>
    <name evidence="2" type="ORF">D1010_07265</name>
</gene>
<accession>A0A5P8M4L3</accession>